<dbReference type="InterPro" id="IPR006847">
    <property type="entry name" value="IF2_N"/>
</dbReference>
<evidence type="ECO:0000256" key="6">
    <source>
        <dbReference type="ARBA" id="ARBA00023134"/>
    </source>
</evidence>
<dbReference type="InterPro" id="IPR023115">
    <property type="entry name" value="TIF_IF2_dom3"/>
</dbReference>
<evidence type="ECO:0000256" key="1">
    <source>
        <dbReference type="ARBA" id="ARBA00007733"/>
    </source>
</evidence>
<reference evidence="12 13" key="1">
    <citation type="submission" date="2016-11" db="EMBL/GenBank/DDBJ databases">
        <title>Description of two novel members of the family Erysipelotrichaceae: Ileibacterium lipovorans gen. nov., sp. nov. and Dubosiella newyorkensis, gen. nov., sp. nov.</title>
        <authorList>
            <person name="Cox L.M."/>
            <person name="Sohn J."/>
            <person name="Tyrrell K.L."/>
            <person name="Citron D.M."/>
            <person name="Lawson P.A."/>
            <person name="Patel N.B."/>
            <person name="Iizumi T."/>
            <person name="Perez-Perez G.I."/>
            <person name="Goldstein E.J."/>
            <person name="Blaser M.J."/>
        </authorList>
    </citation>
    <scope>NUCLEOTIDE SEQUENCE [LARGE SCALE GENOMIC DNA]</scope>
    <source>
        <strain evidence="12 13">NYU-BL-A3</strain>
    </source>
</reference>
<keyword evidence="6 8" id="KW-0342">GTP-binding</keyword>
<evidence type="ECO:0000256" key="3">
    <source>
        <dbReference type="ARBA" id="ARBA00022540"/>
    </source>
</evidence>
<keyword evidence="4 8" id="KW-0547">Nucleotide-binding</keyword>
<dbReference type="PROSITE" id="PS51722">
    <property type="entry name" value="G_TR_2"/>
    <property type="match status" value="1"/>
</dbReference>
<dbReference type="InterPro" id="IPR005225">
    <property type="entry name" value="Small_GTP-bd"/>
</dbReference>
<dbReference type="Pfam" id="PF04760">
    <property type="entry name" value="IF2_N"/>
    <property type="match status" value="1"/>
</dbReference>
<accession>A0A1U7NDQ9</accession>
<dbReference type="EMBL" id="MPJW01000200">
    <property type="protein sequence ID" value="OLU37481.1"/>
    <property type="molecule type" value="Genomic_DNA"/>
</dbReference>
<organism evidence="12 13">
    <name type="scientific">Ileibacterium valens</name>
    <dbReference type="NCBI Taxonomy" id="1862668"/>
    <lineage>
        <taxon>Bacteria</taxon>
        <taxon>Bacillati</taxon>
        <taxon>Bacillota</taxon>
        <taxon>Erysipelotrichia</taxon>
        <taxon>Erysipelotrichales</taxon>
        <taxon>Erysipelotrichaceae</taxon>
        <taxon>Ileibacterium</taxon>
    </lineage>
</organism>
<evidence type="ECO:0000256" key="2">
    <source>
        <dbReference type="ARBA" id="ARBA00020675"/>
    </source>
</evidence>
<dbReference type="FunFam" id="2.40.30.10:FF:000007">
    <property type="entry name" value="Translation initiation factor IF-2"/>
    <property type="match status" value="1"/>
</dbReference>
<gene>
    <name evidence="8" type="primary">infB</name>
    <name evidence="12" type="ORF">BO222_10585</name>
</gene>
<dbReference type="InterPro" id="IPR053905">
    <property type="entry name" value="EF-G-like_DII"/>
</dbReference>
<dbReference type="SUPFAM" id="SSF50447">
    <property type="entry name" value="Translation proteins"/>
    <property type="match status" value="2"/>
</dbReference>
<dbReference type="CDD" id="cd03702">
    <property type="entry name" value="IF2_mtIF2_II"/>
    <property type="match status" value="1"/>
</dbReference>
<dbReference type="Pfam" id="PF22042">
    <property type="entry name" value="EF-G_D2"/>
    <property type="match status" value="1"/>
</dbReference>
<feature type="region of interest" description="Disordered" evidence="10">
    <location>
        <begin position="1"/>
        <end position="49"/>
    </location>
</feature>
<protein>
    <recommendedName>
        <fullName evidence="2 8">Translation initiation factor IF-2</fullName>
    </recommendedName>
</protein>
<dbReference type="Pfam" id="PF11987">
    <property type="entry name" value="IF-2"/>
    <property type="match status" value="1"/>
</dbReference>
<feature type="binding site" evidence="8">
    <location>
        <begin position="244"/>
        <end position="247"/>
    </location>
    <ligand>
        <name>GTP</name>
        <dbReference type="ChEBI" id="CHEBI:37565"/>
    </ligand>
</feature>
<dbReference type="CDD" id="cd03692">
    <property type="entry name" value="mtIF2_IVc"/>
    <property type="match status" value="1"/>
</dbReference>
<dbReference type="SUPFAM" id="SSF52540">
    <property type="entry name" value="P-loop containing nucleoside triphosphate hydrolases"/>
    <property type="match status" value="1"/>
</dbReference>
<evidence type="ECO:0000259" key="11">
    <source>
        <dbReference type="PROSITE" id="PS51722"/>
    </source>
</evidence>
<dbReference type="Gene3D" id="3.40.50.10050">
    <property type="entry name" value="Translation initiation factor IF- 2, domain 3"/>
    <property type="match status" value="1"/>
</dbReference>
<dbReference type="InterPro" id="IPR036925">
    <property type="entry name" value="TIF_IF2_dom3_sf"/>
</dbReference>
<dbReference type="Gene3D" id="2.40.30.10">
    <property type="entry name" value="Translation factors"/>
    <property type="match status" value="2"/>
</dbReference>
<evidence type="ECO:0000313" key="13">
    <source>
        <dbReference type="Proteomes" id="UP000186341"/>
    </source>
</evidence>
<dbReference type="Gene3D" id="3.40.50.300">
    <property type="entry name" value="P-loop containing nucleotide triphosphate hydrolases"/>
    <property type="match status" value="1"/>
</dbReference>
<keyword evidence="3 8" id="KW-0396">Initiation factor</keyword>
<evidence type="ECO:0000256" key="5">
    <source>
        <dbReference type="ARBA" id="ARBA00022917"/>
    </source>
</evidence>
<proteinExistence type="inferred from homology"/>
<evidence type="ECO:0000256" key="9">
    <source>
        <dbReference type="RuleBase" id="RU000644"/>
    </source>
</evidence>
<dbReference type="InterPro" id="IPR027417">
    <property type="entry name" value="P-loop_NTPase"/>
</dbReference>
<dbReference type="Proteomes" id="UP000186341">
    <property type="component" value="Unassembled WGS sequence"/>
</dbReference>
<comment type="caution">
    <text evidence="12">The sequence shown here is derived from an EMBL/GenBank/DDBJ whole genome shotgun (WGS) entry which is preliminary data.</text>
</comment>
<dbReference type="RefSeq" id="WP_075820813.1">
    <property type="nucleotide sequence ID" value="NZ_CAPNHH010000010.1"/>
</dbReference>
<comment type="subcellular location">
    <subcellularLocation>
        <location evidence="8">Cytoplasm</location>
    </subcellularLocation>
</comment>
<dbReference type="AlphaFoldDB" id="A0A1U7NDQ9"/>
<comment type="similarity">
    <text evidence="1 8 9">Belongs to the TRAFAC class translation factor GTPase superfamily. Classic translation factor GTPase family. IF-2 subfamily.</text>
</comment>
<dbReference type="PANTHER" id="PTHR43381:SF5">
    <property type="entry name" value="TR-TYPE G DOMAIN-CONTAINING PROTEIN"/>
    <property type="match status" value="1"/>
</dbReference>
<dbReference type="GO" id="GO:0003924">
    <property type="term" value="F:GTPase activity"/>
    <property type="evidence" value="ECO:0007669"/>
    <property type="project" value="UniProtKB-UniRule"/>
</dbReference>
<dbReference type="CDD" id="cd01887">
    <property type="entry name" value="IF2_eIF5B"/>
    <property type="match status" value="1"/>
</dbReference>
<feature type="compositionally biased region" description="Basic residues" evidence="10">
    <location>
        <begin position="1"/>
        <end position="10"/>
    </location>
</feature>
<sequence>MANKPQRRKNTNTNNRNKNNNKNNNNRNNNRGRNNGRGNNYAPRPKVEYPKEITYSTQLSVGQLAELMKRNSSEIIKFLFMLGNMSTINTTLSDEDIELICMNFNVTPHKEIIIDEDDIEEQISNRVFDEKDLVSRPPVVTIMGHVDHGKTTLLDTIRNSHVTSGEFGGITQHIGAYQVSVSGKKVTFLDTPGHEAFTAMRARGAQITDIVVLIVAADDGVMPQTKESIDHARAAGVPIVVAVNKIDKAGANPERVMSELANEGVMPEEWGGDNIFVEISARNGQGVDDLLESILLVAEMQELKANPKTLASGTVVEAKLDKGRGPVATLLIQQGTLKAADSLVVGSAYGRIRKMTNDRGQELKTAGPSMPVEIIGLNEVPQAGDVFMVYDSYKKAAEIAQSRENKKIERERNATSARSLEDMARMISEGDVKEINVLIKADVQGSAEALKASVEKLDVDTVKVNVIRSTVGTITESDIMLASASNAIIYGFNIRPTAAIRKKAEEEGVEIRLHNIIYKALEELEGAMKGLLAPVYEEVITGQAEVRQIYKVSKVGTIAGCYVTDGMIKRDSGVRLIRDGIVVYTGKLGSLRRFENDVKEVNQGFECGMTIENFNDIKVGDVIEAFEDQEVKNDD</sequence>
<keyword evidence="13" id="KW-1185">Reference proteome</keyword>
<dbReference type="GO" id="GO:0005829">
    <property type="term" value="C:cytosol"/>
    <property type="evidence" value="ECO:0007669"/>
    <property type="project" value="TreeGrafter"/>
</dbReference>
<dbReference type="NCBIfam" id="TIGR00231">
    <property type="entry name" value="small_GTP"/>
    <property type="match status" value="1"/>
</dbReference>
<dbReference type="InterPro" id="IPR009000">
    <property type="entry name" value="Transl_B-barrel_sf"/>
</dbReference>
<dbReference type="GO" id="GO:0003743">
    <property type="term" value="F:translation initiation factor activity"/>
    <property type="evidence" value="ECO:0007669"/>
    <property type="project" value="UniProtKB-UniRule"/>
</dbReference>
<evidence type="ECO:0000256" key="8">
    <source>
        <dbReference type="HAMAP-Rule" id="MF_00100"/>
    </source>
</evidence>
<feature type="compositionally biased region" description="Low complexity" evidence="10">
    <location>
        <begin position="11"/>
        <end position="40"/>
    </location>
</feature>
<dbReference type="SUPFAM" id="SSF52156">
    <property type="entry name" value="Initiation factor IF2/eIF5b, domain 3"/>
    <property type="match status" value="1"/>
</dbReference>
<dbReference type="GO" id="GO:0005525">
    <property type="term" value="F:GTP binding"/>
    <property type="evidence" value="ECO:0007669"/>
    <property type="project" value="UniProtKB-KW"/>
</dbReference>
<evidence type="ECO:0000313" key="12">
    <source>
        <dbReference type="EMBL" id="OLU37481.1"/>
    </source>
</evidence>
<dbReference type="InterPro" id="IPR044145">
    <property type="entry name" value="IF2_II"/>
</dbReference>
<dbReference type="FunFam" id="3.40.50.300:FF:000019">
    <property type="entry name" value="Translation initiation factor IF-2"/>
    <property type="match status" value="1"/>
</dbReference>
<feature type="region of interest" description="G-domain" evidence="8">
    <location>
        <begin position="138"/>
        <end position="286"/>
    </location>
</feature>
<evidence type="ECO:0000256" key="10">
    <source>
        <dbReference type="SAM" id="MobiDB-lite"/>
    </source>
</evidence>
<dbReference type="PANTHER" id="PTHR43381">
    <property type="entry name" value="TRANSLATION INITIATION FACTOR IF-2-RELATED"/>
    <property type="match status" value="1"/>
</dbReference>
<feature type="domain" description="Tr-type G" evidence="11">
    <location>
        <begin position="135"/>
        <end position="304"/>
    </location>
</feature>
<dbReference type="InterPro" id="IPR015760">
    <property type="entry name" value="TIF_IF2"/>
</dbReference>
<comment type="function">
    <text evidence="7 8 9">One of the essential components for the initiation of protein synthesis. Protects formylmethionyl-tRNA from spontaneous hydrolysis and promotes its binding to the 30S ribosomal subunits. Also involved in the hydrolysis of GTP during the formation of the 70S ribosomal complex.</text>
</comment>
<evidence type="ECO:0000256" key="7">
    <source>
        <dbReference type="ARBA" id="ARBA00025162"/>
    </source>
</evidence>
<dbReference type="OrthoDB" id="9811804at2"/>
<dbReference type="Pfam" id="PF00009">
    <property type="entry name" value="GTP_EFTU"/>
    <property type="match status" value="1"/>
</dbReference>
<dbReference type="FunFam" id="3.40.50.10050:FF:000001">
    <property type="entry name" value="Translation initiation factor IF-2"/>
    <property type="match status" value="1"/>
</dbReference>
<feature type="binding site" evidence="8">
    <location>
        <begin position="190"/>
        <end position="194"/>
    </location>
    <ligand>
        <name>GTP</name>
        <dbReference type="ChEBI" id="CHEBI:37565"/>
    </ligand>
</feature>
<dbReference type="FunFam" id="2.40.30.10:FF:000008">
    <property type="entry name" value="Translation initiation factor IF-2"/>
    <property type="match status" value="1"/>
</dbReference>
<dbReference type="InterPro" id="IPR000795">
    <property type="entry name" value="T_Tr_GTP-bd_dom"/>
</dbReference>
<dbReference type="PRINTS" id="PR00449">
    <property type="entry name" value="RASTRNSFRMNG"/>
</dbReference>
<feature type="binding site" evidence="8">
    <location>
        <begin position="144"/>
        <end position="151"/>
    </location>
    <ligand>
        <name>GTP</name>
        <dbReference type="ChEBI" id="CHEBI:37565"/>
    </ligand>
</feature>
<dbReference type="NCBIfam" id="TIGR00487">
    <property type="entry name" value="IF-2"/>
    <property type="match status" value="1"/>
</dbReference>
<keyword evidence="8" id="KW-0963">Cytoplasm</keyword>
<name>A0A1U7NDQ9_9FIRM</name>
<evidence type="ECO:0000256" key="4">
    <source>
        <dbReference type="ARBA" id="ARBA00022741"/>
    </source>
</evidence>
<dbReference type="InterPro" id="IPR000178">
    <property type="entry name" value="TF_IF2_bacterial-like"/>
</dbReference>
<keyword evidence="5 8" id="KW-0648">Protein biosynthesis</keyword>
<dbReference type="HAMAP" id="MF_00100_B">
    <property type="entry name" value="IF_2_B"/>
    <property type="match status" value="1"/>
</dbReference>